<dbReference type="RefSeq" id="WP_058892172.1">
    <property type="nucleotide sequence ID" value="NZ_LQBL01000031.1"/>
</dbReference>
<evidence type="ECO:0000313" key="3">
    <source>
        <dbReference type="Proteomes" id="UP000054837"/>
    </source>
</evidence>
<keyword evidence="3" id="KW-1185">Reference proteome</keyword>
<dbReference type="EMBL" id="LQBL01000031">
    <property type="protein sequence ID" value="KUG51877.1"/>
    <property type="molecule type" value="Genomic_DNA"/>
</dbReference>
<comment type="caution">
    <text evidence="2">The sequence shown here is derived from an EMBL/GenBank/DDBJ whole genome shotgun (WGS) entry which is preliminary data.</text>
</comment>
<dbReference type="InterPro" id="IPR012341">
    <property type="entry name" value="6hp_glycosidase-like_sf"/>
</dbReference>
<dbReference type="GO" id="GO:0005975">
    <property type="term" value="P:carbohydrate metabolic process"/>
    <property type="evidence" value="ECO:0007669"/>
    <property type="project" value="InterPro"/>
</dbReference>
<organism evidence="2 3">
    <name type="scientific">Serinicoccus chungangensis</name>
    <dbReference type="NCBI Taxonomy" id="767452"/>
    <lineage>
        <taxon>Bacteria</taxon>
        <taxon>Bacillati</taxon>
        <taxon>Actinomycetota</taxon>
        <taxon>Actinomycetes</taxon>
        <taxon>Micrococcales</taxon>
        <taxon>Ornithinimicrobiaceae</taxon>
        <taxon>Serinicoccus</taxon>
    </lineage>
</organism>
<dbReference type="OrthoDB" id="3806982at2"/>
<dbReference type="Proteomes" id="UP000054837">
    <property type="component" value="Unassembled WGS sequence"/>
</dbReference>
<dbReference type="Gene3D" id="1.50.10.10">
    <property type="match status" value="2"/>
</dbReference>
<protein>
    <recommendedName>
        <fullName evidence="4">Glycoside hydrolase family 15</fullName>
    </recommendedName>
</protein>
<evidence type="ECO:0000256" key="1">
    <source>
        <dbReference type="SAM" id="MobiDB-lite"/>
    </source>
</evidence>
<dbReference type="AlphaFoldDB" id="A0A0W8I2I0"/>
<dbReference type="STRING" id="767452.AVL62_08015"/>
<feature type="region of interest" description="Disordered" evidence="1">
    <location>
        <begin position="214"/>
        <end position="233"/>
    </location>
</feature>
<accession>A0A0W8I2I0</accession>
<gene>
    <name evidence="2" type="ORF">AVL62_08015</name>
</gene>
<feature type="compositionally biased region" description="Gly residues" evidence="1">
    <location>
        <begin position="214"/>
        <end position="229"/>
    </location>
</feature>
<sequence length="464" mass="48215">MTSRSRWAVALAVLLVSGGALVWQGSHRQVPLHQETATRDAWGRLVEVAPGRSADGWLPLSSDPATVPLEVSVLSAREAGRQAWLASGWLPDPTDPRSGMARAALADLHTLTAPTGTAPGAVLAGASPAWQYVWPRDASCVAVALARTGHQQDALLTLLLLQDLQADDGSMQARYLPVGDGTVPDDREPQEDGPGWAVWAAAAVIEEGMPSIGGDGAAGDTGGGRGTVGPAGADGQQQVAELLTPLVVRSTGRLLDRLDPRTGLPRPSPDYWERPEEEVTLAIAATALMGLEAAADLHARGLVGEQAWSSAGIDPGLLAPTAADLRAQIGDAFGPRFPRHVGGRPDAAVTLLLPPFVDLPVPGADRARLRAQEAQRRPAGGVAPGAGWRNDGVSWTPQTALQAVAAAHNGHPLEAARWLDWLDAHRTAAGSLPEKVLHDGDPAAVAPLGWTAALVLIAERAPAP</sequence>
<dbReference type="SUPFAM" id="SSF48208">
    <property type="entry name" value="Six-hairpin glycosidases"/>
    <property type="match status" value="1"/>
</dbReference>
<name>A0A0W8I2I0_9MICO</name>
<evidence type="ECO:0000313" key="2">
    <source>
        <dbReference type="EMBL" id="KUG51877.1"/>
    </source>
</evidence>
<evidence type="ECO:0008006" key="4">
    <source>
        <dbReference type="Google" id="ProtNLM"/>
    </source>
</evidence>
<dbReference type="InterPro" id="IPR008928">
    <property type="entry name" value="6-hairpin_glycosidase_sf"/>
</dbReference>
<reference evidence="2 3" key="1">
    <citation type="submission" date="2015-12" db="EMBL/GenBank/DDBJ databases">
        <title>Serinicoccus chungangenesis strain CD08_5 genome sequencing and assembly.</title>
        <authorList>
            <person name="Chander A.M."/>
            <person name="Kaur G."/>
            <person name="Nair G.R."/>
            <person name="Dhawan D.K."/>
            <person name="Kochhar R.K."/>
            <person name="Mayilraj S."/>
            <person name="Bhadada S.K."/>
        </authorList>
    </citation>
    <scope>NUCLEOTIDE SEQUENCE [LARGE SCALE GENOMIC DNA]</scope>
    <source>
        <strain evidence="2 3">CD08_5</strain>
    </source>
</reference>
<proteinExistence type="predicted"/>